<dbReference type="PROSITE" id="PS51007">
    <property type="entry name" value="CYTC"/>
    <property type="match status" value="1"/>
</dbReference>
<evidence type="ECO:0000313" key="7">
    <source>
        <dbReference type="Proteomes" id="UP000198755"/>
    </source>
</evidence>
<proteinExistence type="predicted"/>
<dbReference type="Proteomes" id="UP000198755">
    <property type="component" value="Unassembled WGS sequence"/>
</dbReference>
<evidence type="ECO:0000256" key="4">
    <source>
        <dbReference type="SAM" id="MobiDB-lite"/>
    </source>
</evidence>
<keyword evidence="7" id="KW-1185">Reference proteome</keyword>
<dbReference type="AlphaFoldDB" id="A0A1I4CT60"/>
<feature type="region of interest" description="Disordered" evidence="4">
    <location>
        <begin position="1"/>
        <end position="29"/>
    </location>
</feature>
<reference evidence="6 7" key="1">
    <citation type="submission" date="2016-10" db="EMBL/GenBank/DDBJ databases">
        <authorList>
            <person name="de Groot N.N."/>
        </authorList>
    </citation>
    <scope>NUCLEOTIDE SEQUENCE [LARGE SCALE GENOMIC DNA]</scope>
    <source>
        <strain evidence="6 7">NE2</strain>
    </source>
</reference>
<accession>A0A1I4CT60</accession>
<name>A0A1I4CT60_9HYPH</name>
<keyword evidence="2 3" id="KW-0408">Iron</keyword>
<organism evidence="6 7">
    <name type="scientific">Methylocapsa palsarum</name>
    <dbReference type="NCBI Taxonomy" id="1612308"/>
    <lineage>
        <taxon>Bacteria</taxon>
        <taxon>Pseudomonadati</taxon>
        <taxon>Pseudomonadota</taxon>
        <taxon>Alphaproteobacteria</taxon>
        <taxon>Hyphomicrobiales</taxon>
        <taxon>Beijerinckiaceae</taxon>
        <taxon>Methylocapsa</taxon>
    </lineage>
</organism>
<dbReference type="STRING" id="1612308.SAMN05444581_12718"/>
<feature type="domain" description="Cytochrome c" evidence="5">
    <location>
        <begin position="8"/>
        <end position="117"/>
    </location>
</feature>
<dbReference type="GO" id="GO:0046872">
    <property type="term" value="F:metal ion binding"/>
    <property type="evidence" value="ECO:0007669"/>
    <property type="project" value="UniProtKB-KW"/>
</dbReference>
<dbReference type="InterPro" id="IPR009056">
    <property type="entry name" value="Cyt_c-like_dom"/>
</dbReference>
<dbReference type="GO" id="GO:0020037">
    <property type="term" value="F:heme binding"/>
    <property type="evidence" value="ECO:0007669"/>
    <property type="project" value="InterPro"/>
</dbReference>
<dbReference type="RefSeq" id="WP_139223723.1">
    <property type="nucleotide sequence ID" value="NZ_FOSN01000027.1"/>
</dbReference>
<evidence type="ECO:0000256" key="3">
    <source>
        <dbReference type="PROSITE-ProRule" id="PRU00433"/>
    </source>
</evidence>
<keyword evidence="3" id="KW-0349">Heme</keyword>
<evidence type="ECO:0000256" key="2">
    <source>
        <dbReference type="ARBA" id="ARBA00023004"/>
    </source>
</evidence>
<dbReference type="EMBL" id="FOSN01000027">
    <property type="protein sequence ID" value="SFK83427.1"/>
    <property type="molecule type" value="Genomic_DNA"/>
</dbReference>
<dbReference type="OrthoDB" id="8235933at2"/>
<evidence type="ECO:0000256" key="1">
    <source>
        <dbReference type="ARBA" id="ARBA00022723"/>
    </source>
</evidence>
<protein>
    <recommendedName>
        <fullName evidence="5">Cytochrome c domain-containing protein</fullName>
    </recommendedName>
</protein>
<keyword evidence="1 3" id="KW-0479">Metal-binding</keyword>
<gene>
    <name evidence="6" type="ORF">SAMN05444581_12718</name>
</gene>
<dbReference type="GO" id="GO:0009055">
    <property type="term" value="F:electron transfer activity"/>
    <property type="evidence" value="ECO:0007669"/>
    <property type="project" value="InterPro"/>
</dbReference>
<sequence length="227" mass="25509">MSEHKPRGHFKSGEPHFDPTSEKREREANAFKPRVRCQVCHHPERVRIEALQAAGVSLEKLSEQFDVHKDGIWRHCTRHVADATKASYLLGPAKVADLANLAADESRSVLDYLAITRSVLMNALDKSAQANKPYEVDRLSGRMVEVMREIGRITGEVRGFASTVINVQNNTQILNSQPFTELQTGLLQVCARHPEARADIIALFRELDERHSSPEPKLVDAREVENA</sequence>
<evidence type="ECO:0000259" key="5">
    <source>
        <dbReference type="PROSITE" id="PS51007"/>
    </source>
</evidence>
<evidence type="ECO:0000313" key="6">
    <source>
        <dbReference type="EMBL" id="SFK83427.1"/>
    </source>
</evidence>